<name>A0A1D9E0M0_9MICO</name>
<dbReference type="RefSeq" id="WP_070955111.1">
    <property type="nucleotide sequence ID" value="NZ_CP015208.1"/>
</dbReference>
<proteinExistence type="predicted"/>
<evidence type="ECO:0000256" key="1">
    <source>
        <dbReference type="SAM" id="Phobius"/>
    </source>
</evidence>
<organism evidence="3 4">
    <name type="scientific">Candidatus Rhodoluna planktonica</name>
    <dbReference type="NCBI Taxonomy" id="535712"/>
    <lineage>
        <taxon>Bacteria</taxon>
        <taxon>Bacillati</taxon>
        <taxon>Actinomycetota</taxon>
        <taxon>Actinomycetes</taxon>
        <taxon>Micrococcales</taxon>
        <taxon>Microbacteriaceae</taxon>
        <taxon>Luna cluster</taxon>
        <taxon>Luna-1 subcluster</taxon>
        <taxon>Rhodoluna</taxon>
    </lineage>
</organism>
<dbReference type="Pfam" id="PF04205">
    <property type="entry name" value="FMN_bind"/>
    <property type="match status" value="1"/>
</dbReference>
<keyword evidence="1" id="KW-0812">Transmembrane</keyword>
<keyword evidence="1" id="KW-0472">Membrane</keyword>
<dbReference type="SMART" id="SM00900">
    <property type="entry name" value="FMN_bind"/>
    <property type="match status" value="1"/>
</dbReference>
<sequence length="140" mass="14723">MQSSNWQKIAPKNTAKRNGWRLGASITALLSIGGGVLVNLWLNPPTQNSNLSANANAKASSDLVQYRYGEVQLEAVTEAGKLTAVNLLTATASPGYEPAFQLLQEAALAAQGTDFQNISGATFSSKAFKEALANAIGKIK</sequence>
<dbReference type="Gene3D" id="3.90.1010.20">
    <property type="match status" value="1"/>
</dbReference>
<feature type="domain" description="FMN-binding" evidence="2">
    <location>
        <begin position="67"/>
        <end position="139"/>
    </location>
</feature>
<evidence type="ECO:0000313" key="3">
    <source>
        <dbReference type="EMBL" id="AOY56613.1"/>
    </source>
</evidence>
<feature type="transmembrane region" description="Helical" evidence="1">
    <location>
        <begin position="20"/>
        <end position="42"/>
    </location>
</feature>
<dbReference type="KEGG" id="rpla:A4Z71_06660"/>
<dbReference type="EMBL" id="CP015208">
    <property type="protein sequence ID" value="AOY56613.1"/>
    <property type="molecule type" value="Genomic_DNA"/>
</dbReference>
<dbReference type="InterPro" id="IPR007329">
    <property type="entry name" value="FMN-bd"/>
</dbReference>
<reference evidence="3 4" key="1">
    <citation type="journal article" date="2016" name="Biochim. Biophys. Acta">
        <title>Photochemical characterization of actinorhodopsin and its functional existence in the natural host.</title>
        <authorList>
            <person name="Nakamura S."/>
            <person name="Kikukawa T."/>
            <person name="Tamogami J."/>
            <person name="Kamiya M."/>
            <person name="Aizawa T."/>
            <person name="Hahn M.W."/>
            <person name="Ihara K."/>
            <person name="Kamo N."/>
            <person name="Demura M."/>
        </authorList>
    </citation>
    <scope>NUCLEOTIDE SEQUENCE [LARGE SCALE GENOMIC DNA]</scope>
    <source>
        <strain evidence="3 4">MWH-Dar1</strain>
    </source>
</reference>
<dbReference type="GO" id="GO:0010181">
    <property type="term" value="F:FMN binding"/>
    <property type="evidence" value="ECO:0007669"/>
    <property type="project" value="InterPro"/>
</dbReference>
<evidence type="ECO:0000313" key="4">
    <source>
        <dbReference type="Proteomes" id="UP000243784"/>
    </source>
</evidence>
<gene>
    <name evidence="3" type="ORF">A4Z71_06660</name>
</gene>
<dbReference type="Proteomes" id="UP000243784">
    <property type="component" value="Chromosome"/>
</dbReference>
<protein>
    <recommendedName>
        <fullName evidence="2">FMN-binding domain-containing protein</fullName>
    </recommendedName>
</protein>
<evidence type="ECO:0000259" key="2">
    <source>
        <dbReference type="SMART" id="SM00900"/>
    </source>
</evidence>
<dbReference type="STRING" id="535712.A4Z71_06660"/>
<keyword evidence="1" id="KW-1133">Transmembrane helix</keyword>
<keyword evidence="4" id="KW-1185">Reference proteome</keyword>
<dbReference type="GO" id="GO:0016020">
    <property type="term" value="C:membrane"/>
    <property type="evidence" value="ECO:0007669"/>
    <property type="project" value="InterPro"/>
</dbReference>
<accession>A0A1D9E0M0</accession>
<dbReference type="AlphaFoldDB" id="A0A1D9E0M0"/>